<evidence type="ECO:0000256" key="1">
    <source>
        <dbReference type="SAM" id="Phobius"/>
    </source>
</evidence>
<organism evidence="2 3">
    <name type="scientific">Rhododendron simsii</name>
    <name type="common">Sims's rhododendron</name>
    <dbReference type="NCBI Taxonomy" id="118357"/>
    <lineage>
        <taxon>Eukaryota</taxon>
        <taxon>Viridiplantae</taxon>
        <taxon>Streptophyta</taxon>
        <taxon>Embryophyta</taxon>
        <taxon>Tracheophyta</taxon>
        <taxon>Spermatophyta</taxon>
        <taxon>Magnoliopsida</taxon>
        <taxon>eudicotyledons</taxon>
        <taxon>Gunneridae</taxon>
        <taxon>Pentapetalae</taxon>
        <taxon>asterids</taxon>
        <taxon>Ericales</taxon>
        <taxon>Ericaceae</taxon>
        <taxon>Ericoideae</taxon>
        <taxon>Rhodoreae</taxon>
        <taxon>Rhododendron</taxon>
    </lineage>
</organism>
<name>A0A834G3Z8_RHOSS</name>
<accession>A0A834G3Z8</accession>
<gene>
    <name evidence="2" type="ORF">RHSIM_Rhsim13G0149300</name>
</gene>
<keyword evidence="1" id="KW-0472">Membrane</keyword>
<keyword evidence="1" id="KW-1133">Transmembrane helix</keyword>
<evidence type="ECO:0000313" key="3">
    <source>
        <dbReference type="Proteomes" id="UP000626092"/>
    </source>
</evidence>
<dbReference type="Proteomes" id="UP000626092">
    <property type="component" value="Unassembled WGS sequence"/>
</dbReference>
<reference evidence="2" key="1">
    <citation type="submission" date="2019-11" db="EMBL/GenBank/DDBJ databases">
        <authorList>
            <person name="Liu Y."/>
            <person name="Hou J."/>
            <person name="Li T.-Q."/>
            <person name="Guan C.-H."/>
            <person name="Wu X."/>
            <person name="Wu H.-Z."/>
            <person name="Ling F."/>
            <person name="Zhang R."/>
            <person name="Shi X.-G."/>
            <person name="Ren J.-P."/>
            <person name="Chen E.-F."/>
            <person name="Sun J.-M."/>
        </authorList>
    </citation>
    <scope>NUCLEOTIDE SEQUENCE</scope>
    <source>
        <strain evidence="2">Adult_tree_wgs_1</strain>
        <tissue evidence="2">Leaves</tissue>
    </source>
</reference>
<protein>
    <submittedName>
        <fullName evidence="2">Uncharacterized protein</fullName>
    </submittedName>
</protein>
<feature type="transmembrane region" description="Helical" evidence="1">
    <location>
        <begin position="112"/>
        <end position="134"/>
    </location>
</feature>
<proteinExistence type="predicted"/>
<comment type="caution">
    <text evidence="2">The sequence shown here is derived from an EMBL/GenBank/DDBJ whole genome shotgun (WGS) entry which is preliminary data.</text>
</comment>
<feature type="transmembrane region" description="Helical" evidence="1">
    <location>
        <begin position="40"/>
        <end position="61"/>
    </location>
</feature>
<evidence type="ECO:0000313" key="2">
    <source>
        <dbReference type="EMBL" id="KAF7121126.1"/>
    </source>
</evidence>
<dbReference type="OrthoDB" id="10590402at2759"/>
<sequence>MGLGKGLSSATAVVVAVSVYWDSDLVSVSGDGFCEYCDGFFGFGLGISIGLEIGYYLFIFFQPSDVSGVREGGSGLVMVVGYKVVWVVWIEKKIERSIPVSRASLGILTRDVLLFLQFSHMLVCLSYVLGLVLAGSDPGLSWFALWFFPVAFGLTLKYMAYSHCFRTEAGAAGTATSAHHRQKRHGHTQQQNPFHQTKSILTRFDAFNRLQAAAFAFGDNLPIPEIVTFGKSSLLEALIGFRFKGCLSVYGFFNSRAFANLGFEFSLNLGLGLSI</sequence>
<dbReference type="EMBL" id="WJXA01000013">
    <property type="protein sequence ID" value="KAF7121126.1"/>
    <property type="molecule type" value="Genomic_DNA"/>
</dbReference>
<keyword evidence="1" id="KW-0812">Transmembrane</keyword>
<keyword evidence="3" id="KW-1185">Reference proteome</keyword>
<feature type="transmembrane region" description="Helical" evidence="1">
    <location>
        <begin position="140"/>
        <end position="160"/>
    </location>
</feature>
<dbReference type="AlphaFoldDB" id="A0A834G3Z8"/>